<feature type="transmembrane region" description="Helical" evidence="1">
    <location>
        <begin position="35"/>
        <end position="51"/>
    </location>
</feature>
<feature type="transmembrane region" description="Helical" evidence="1">
    <location>
        <begin position="58"/>
        <end position="79"/>
    </location>
</feature>
<keyword evidence="1" id="KW-1133">Transmembrane helix</keyword>
<dbReference type="OrthoDB" id="9789113at2"/>
<dbReference type="Pfam" id="PF01569">
    <property type="entry name" value="PAP2"/>
    <property type="match status" value="1"/>
</dbReference>
<proteinExistence type="predicted"/>
<keyword evidence="4" id="KW-1185">Reference proteome</keyword>
<sequence length="190" mass="21360">MIDQLLNLDRKLFIFINSGLSNSMFDLIMPWFRNPLFWAPLYLFMIIFFIKEYKIKGLYLIGFLLLTFAIADFTSASIIKPVFQRLRPCNDVSMAGQINLLVNCGKGFSFVSSHATNHFAISLFLIGTFGKRWPWVIAASLIWAAVVSFAQVYVGLHYPIDVLCGGLLGALIGVLISSLQKTVFTLDGDY</sequence>
<dbReference type="PANTHER" id="PTHR14969">
    <property type="entry name" value="SPHINGOSINE-1-PHOSPHATE PHOSPHOHYDROLASE"/>
    <property type="match status" value="1"/>
</dbReference>
<keyword evidence="1" id="KW-0472">Membrane</keyword>
<gene>
    <name evidence="3" type="ORF">SAMN06265350_10630</name>
</gene>
<dbReference type="SMART" id="SM00014">
    <property type="entry name" value="acidPPc"/>
    <property type="match status" value="1"/>
</dbReference>
<dbReference type="RefSeq" id="WP_142603938.1">
    <property type="nucleotide sequence ID" value="NZ_FXSZ01000006.1"/>
</dbReference>
<dbReference type="AlphaFoldDB" id="A0A521D7K0"/>
<name>A0A521D7K0_9SPHI</name>
<feature type="transmembrane region" description="Helical" evidence="1">
    <location>
        <begin position="133"/>
        <end position="154"/>
    </location>
</feature>
<reference evidence="3 4" key="1">
    <citation type="submission" date="2017-05" db="EMBL/GenBank/DDBJ databases">
        <authorList>
            <person name="Varghese N."/>
            <person name="Submissions S."/>
        </authorList>
    </citation>
    <scope>NUCLEOTIDE SEQUENCE [LARGE SCALE GENOMIC DNA]</scope>
    <source>
        <strain evidence="3 4">DSM 21342</strain>
    </source>
</reference>
<keyword evidence="1" id="KW-0812">Transmembrane</keyword>
<dbReference type="InterPro" id="IPR000326">
    <property type="entry name" value="PAP2/HPO"/>
</dbReference>
<protein>
    <submittedName>
        <fullName evidence="3">Undecaprenyl-diphosphatase</fullName>
    </submittedName>
</protein>
<accession>A0A521D7K0</accession>
<dbReference type="EMBL" id="FXSZ01000006">
    <property type="protein sequence ID" value="SMO67673.1"/>
    <property type="molecule type" value="Genomic_DNA"/>
</dbReference>
<dbReference type="InterPro" id="IPR036938">
    <property type="entry name" value="PAP2/HPO_sf"/>
</dbReference>
<evidence type="ECO:0000256" key="1">
    <source>
        <dbReference type="SAM" id="Phobius"/>
    </source>
</evidence>
<evidence type="ECO:0000313" key="4">
    <source>
        <dbReference type="Proteomes" id="UP000315971"/>
    </source>
</evidence>
<feature type="domain" description="Phosphatidic acid phosphatase type 2/haloperoxidase" evidence="2">
    <location>
        <begin position="60"/>
        <end position="177"/>
    </location>
</feature>
<evidence type="ECO:0000313" key="3">
    <source>
        <dbReference type="EMBL" id="SMO67673.1"/>
    </source>
</evidence>
<organism evidence="3 4">
    <name type="scientific">Solitalea koreensis</name>
    <dbReference type="NCBI Taxonomy" id="543615"/>
    <lineage>
        <taxon>Bacteria</taxon>
        <taxon>Pseudomonadati</taxon>
        <taxon>Bacteroidota</taxon>
        <taxon>Sphingobacteriia</taxon>
        <taxon>Sphingobacteriales</taxon>
        <taxon>Sphingobacteriaceae</taxon>
        <taxon>Solitalea</taxon>
    </lineage>
</organism>
<dbReference type="Proteomes" id="UP000315971">
    <property type="component" value="Unassembled WGS sequence"/>
</dbReference>
<dbReference type="SUPFAM" id="SSF48317">
    <property type="entry name" value="Acid phosphatase/Vanadium-dependent haloperoxidase"/>
    <property type="match status" value="1"/>
</dbReference>
<dbReference type="Gene3D" id="1.20.144.10">
    <property type="entry name" value="Phosphatidic acid phosphatase type 2/haloperoxidase"/>
    <property type="match status" value="1"/>
</dbReference>
<feature type="transmembrane region" description="Helical" evidence="1">
    <location>
        <begin position="160"/>
        <end position="179"/>
    </location>
</feature>
<dbReference type="PANTHER" id="PTHR14969:SF13">
    <property type="entry name" value="AT30094P"/>
    <property type="match status" value="1"/>
</dbReference>
<evidence type="ECO:0000259" key="2">
    <source>
        <dbReference type="SMART" id="SM00014"/>
    </source>
</evidence>